<dbReference type="GO" id="GO:0006691">
    <property type="term" value="P:leukotriene metabolic process"/>
    <property type="evidence" value="ECO:0007669"/>
    <property type="project" value="UniProtKB-ARBA"/>
</dbReference>
<dbReference type="AlphaFoldDB" id="A0A0H3C2U3"/>
<dbReference type="SUPFAM" id="SSF161084">
    <property type="entry name" value="MAPEG domain-like"/>
    <property type="match status" value="1"/>
</dbReference>
<evidence type="ECO:0000313" key="6">
    <source>
        <dbReference type="EMBL" id="ACL93593.1"/>
    </source>
</evidence>
<dbReference type="GO" id="GO:0016020">
    <property type="term" value="C:membrane"/>
    <property type="evidence" value="ECO:0007669"/>
    <property type="project" value="UniProtKB-SubCell"/>
</dbReference>
<feature type="transmembrane region" description="Helical" evidence="5">
    <location>
        <begin position="6"/>
        <end position="24"/>
    </location>
</feature>
<dbReference type="Pfam" id="PF01124">
    <property type="entry name" value="MAPEG"/>
    <property type="match status" value="1"/>
</dbReference>
<comment type="subcellular location">
    <subcellularLocation>
        <location evidence="1">Membrane</location>
        <topology evidence="1">Multi-pass membrane protein</topology>
    </subcellularLocation>
</comment>
<keyword evidence="7" id="KW-1185">Reference proteome</keyword>
<dbReference type="PANTHER" id="PTHR10250">
    <property type="entry name" value="MICROSOMAL GLUTATHIONE S-TRANSFERASE"/>
    <property type="match status" value="1"/>
</dbReference>
<evidence type="ECO:0000256" key="1">
    <source>
        <dbReference type="ARBA" id="ARBA00004141"/>
    </source>
</evidence>
<dbReference type="RefSeq" id="YP_002515501.1">
    <property type="nucleotide sequence ID" value="NC_011916.1"/>
</dbReference>
<protein>
    <submittedName>
        <fullName evidence="6">Glutathione S-transferase</fullName>
        <ecNumber evidence="6">2.5.1.18</ecNumber>
    </submittedName>
</protein>
<keyword evidence="6" id="KW-0808">Transferase</keyword>
<sequence length="135" mass="14981">MQQSHALVAIVTLLSLLVYVWMIFRIGGARRRTGIDGPAMTGDPELERHLRVQANTVEWLVIYLPSLWLFALYWNDLFAAAAGVVWIIGRILYALGYAADARKRELGFIIQMLATAVLLFGALGKAIYVYAVIGA</sequence>
<dbReference type="InterPro" id="IPR050997">
    <property type="entry name" value="MAPEG"/>
</dbReference>
<dbReference type="EMBL" id="CP001340">
    <property type="protein sequence ID" value="ACL93593.1"/>
    <property type="molecule type" value="Genomic_DNA"/>
</dbReference>
<feature type="transmembrane region" description="Helical" evidence="5">
    <location>
        <begin position="80"/>
        <end position="99"/>
    </location>
</feature>
<dbReference type="GO" id="GO:0004364">
    <property type="term" value="F:glutathione transferase activity"/>
    <property type="evidence" value="ECO:0007669"/>
    <property type="project" value="UniProtKB-EC"/>
</dbReference>
<dbReference type="Proteomes" id="UP000001364">
    <property type="component" value="Chromosome"/>
</dbReference>
<dbReference type="GO" id="GO:0004602">
    <property type="term" value="F:glutathione peroxidase activity"/>
    <property type="evidence" value="ECO:0007669"/>
    <property type="project" value="TreeGrafter"/>
</dbReference>
<dbReference type="RefSeq" id="WP_010918016.1">
    <property type="nucleotide sequence ID" value="NC_011916.1"/>
</dbReference>
<keyword evidence="2 5" id="KW-0812">Transmembrane</keyword>
<reference evidence="6 7" key="1">
    <citation type="journal article" date="2010" name="J. Bacteriol.">
        <title>The genetic basis of laboratory adaptation in Caulobacter crescentus.</title>
        <authorList>
            <person name="Marks M.E."/>
            <person name="Castro-Rojas C.M."/>
            <person name="Teiling C."/>
            <person name="Du L."/>
            <person name="Kapatral V."/>
            <person name="Walunas T.L."/>
            <person name="Crosson S."/>
        </authorList>
    </citation>
    <scope>NUCLEOTIDE SEQUENCE [LARGE SCALE GENOMIC DNA]</scope>
    <source>
        <strain evidence="7">NA1000 / CB15N</strain>
    </source>
</reference>
<dbReference type="PANTHER" id="PTHR10250:SF15">
    <property type="entry name" value="MICROSOMAL GLUTATHIONE S-TRANSFERASE-RELATED"/>
    <property type="match status" value="1"/>
</dbReference>
<keyword evidence="4 5" id="KW-0472">Membrane</keyword>
<dbReference type="KEGG" id="ccs:CCNA_00126"/>
<gene>
    <name evidence="6" type="ordered locus">CCNA_00126</name>
</gene>
<evidence type="ECO:0000256" key="2">
    <source>
        <dbReference type="ARBA" id="ARBA00022692"/>
    </source>
</evidence>
<dbReference type="HOGENOM" id="CLU_110291_3_1_5"/>
<dbReference type="InterPro" id="IPR001129">
    <property type="entry name" value="Membr-assoc_MAPEG"/>
</dbReference>
<dbReference type="OrthoDB" id="464934at2"/>
<evidence type="ECO:0000256" key="5">
    <source>
        <dbReference type="SAM" id="Phobius"/>
    </source>
</evidence>
<feature type="transmembrane region" description="Helical" evidence="5">
    <location>
        <begin position="106"/>
        <end position="133"/>
    </location>
</feature>
<organism evidence="6 7">
    <name type="scientific">Caulobacter vibrioides (strain NA1000 / CB15N)</name>
    <name type="common">Caulobacter crescentus</name>
    <dbReference type="NCBI Taxonomy" id="565050"/>
    <lineage>
        <taxon>Bacteria</taxon>
        <taxon>Pseudomonadati</taxon>
        <taxon>Pseudomonadota</taxon>
        <taxon>Alphaproteobacteria</taxon>
        <taxon>Caulobacterales</taxon>
        <taxon>Caulobacteraceae</taxon>
        <taxon>Caulobacter</taxon>
    </lineage>
</organism>
<dbReference type="SMR" id="A0A0H3C2U3"/>
<name>A0A0H3C2U3_CAUVN</name>
<dbReference type="GeneID" id="7332380"/>
<evidence type="ECO:0000256" key="3">
    <source>
        <dbReference type="ARBA" id="ARBA00022989"/>
    </source>
</evidence>
<evidence type="ECO:0000313" key="7">
    <source>
        <dbReference type="Proteomes" id="UP000001364"/>
    </source>
</evidence>
<dbReference type="PhylomeDB" id="A0A0H3C2U3"/>
<dbReference type="PATRIC" id="fig|565050.3.peg.125"/>
<proteinExistence type="predicted"/>
<evidence type="ECO:0000256" key="4">
    <source>
        <dbReference type="ARBA" id="ARBA00023136"/>
    </source>
</evidence>
<dbReference type="EC" id="2.5.1.18" evidence="6"/>
<accession>A0A0H3C2U3</accession>
<keyword evidence="3 5" id="KW-1133">Transmembrane helix</keyword>
<dbReference type="Gene3D" id="1.20.120.550">
    <property type="entry name" value="Membrane associated eicosanoid/glutathione metabolism-like domain"/>
    <property type="match status" value="1"/>
</dbReference>
<dbReference type="InterPro" id="IPR023352">
    <property type="entry name" value="MAPEG-like_dom_sf"/>
</dbReference>